<evidence type="ECO:0000313" key="2">
    <source>
        <dbReference type="EMBL" id="VGO12148.1"/>
    </source>
</evidence>
<dbReference type="Pfam" id="PF04422">
    <property type="entry name" value="FrhB_FdhB_N"/>
    <property type="match status" value="1"/>
</dbReference>
<dbReference type="InterPro" id="IPR007516">
    <property type="entry name" value="Co_F420_Hydgase/DH_bsu_N"/>
</dbReference>
<dbReference type="EMBL" id="CAAHFG010000001">
    <property type="protein sequence ID" value="VGO12148.1"/>
    <property type="molecule type" value="Genomic_DNA"/>
</dbReference>
<accession>A0A6C2TWU4</accession>
<dbReference type="InterPro" id="IPR007525">
    <property type="entry name" value="FrhB_FdhB_C"/>
</dbReference>
<protein>
    <recommendedName>
        <fullName evidence="1">4Fe-4S ferredoxin-type domain-containing protein</fullName>
    </recommendedName>
</protein>
<dbReference type="GO" id="GO:0052592">
    <property type="term" value="F:oxidoreductase activity, acting on CH or CH2 groups, with an iron-sulfur protein as acceptor"/>
    <property type="evidence" value="ECO:0007669"/>
    <property type="project" value="TreeGrafter"/>
</dbReference>
<organism evidence="2 3">
    <name type="scientific">Pontiella desulfatans</name>
    <dbReference type="NCBI Taxonomy" id="2750659"/>
    <lineage>
        <taxon>Bacteria</taxon>
        <taxon>Pseudomonadati</taxon>
        <taxon>Kiritimatiellota</taxon>
        <taxon>Kiritimatiellia</taxon>
        <taxon>Kiritimatiellales</taxon>
        <taxon>Pontiellaceae</taxon>
        <taxon>Pontiella</taxon>
    </lineage>
</organism>
<keyword evidence="3" id="KW-1185">Reference proteome</keyword>
<dbReference type="Proteomes" id="UP000366872">
    <property type="component" value="Unassembled WGS sequence"/>
</dbReference>
<feature type="domain" description="4Fe-4S ferredoxin-type" evidence="1">
    <location>
        <begin position="10"/>
        <end position="40"/>
    </location>
</feature>
<evidence type="ECO:0000313" key="3">
    <source>
        <dbReference type="Proteomes" id="UP000366872"/>
    </source>
</evidence>
<dbReference type="InterPro" id="IPR045220">
    <property type="entry name" value="FRHB/FDHB/HCAR-like"/>
</dbReference>
<dbReference type="PANTHER" id="PTHR31332:SF0">
    <property type="entry name" value="7-HYDROXYMETHYL CHLOROPHYLL A REDUCTASE, CHLOROPLASTIC"/>
    <property type="match status" value="1"/>
</dbReference>
<dbReference type="RefSeq" id="WP_136077838.1">
    <property type="nucleotide sequence ID" value="NZ_CAAHFG010000001.1"/>
</dbReference>
<proteinExistence type="predicted"/>
<name>A0A6C2TWU4_PONDE</name>
<dbReference type="PANTHER" id="PTHR31332">
    <property type="entry name" value="7-HYDROXYMETHYL CHLOROPHYLL A REDUCTASE, CHLOROPLASTIC"/>
    <property type="match status" value="1"/>
</dbReference>
<dbReference type="PROSITE" id="PS51379">
    <property type="entry name" value="4FE4S_FER_2"/>
    <property type="match status" value="1"/>
</dbReference>
<dbReference type="Pfam" id="PF04432">
    <property type="entry name" value="FrhB_FdhB_C"/>
    <property type="match status" value="1"/>
</dbReference>
<dbReference type="AlphaFoldDB" id="A0A6C2TWU4"/>
<dbReference type="InterPro" id="IPR017896">
    <property type="entry name" value="4Fe4S_Fe-S-bd"/>
</dbReference>
<sequence length="460" mass="51197">MKKAMGSGMLAQIVKGGFCIGCGACASVIPSKISMEFDGYGLFKPVLPEQLDEEELLNVCPFADEGSNEDQLAELFFPKGKKDVHLGHYESIYTGHVTEGDYRSRGSSGGVVSWILAELLKQGLVDGVIHVKAGPSPTDRLFEYTISTSVEEVLAGAKSKYYPIEMSRVMDEIRTREGRFVFVGIPCFIKAARNLACLDPEINKRIRYYVGLVCGHLKSKAFADCVAWQAGIEPGKLESVDFRVKLPAGRVSEYGIKVCGDGVEKTAPVASYYGTDWGLGFFKYSACEYCDDVFAETADVAVGDAWLAKYMDDPLGNSVVISRTGDLDNLIQIALKETRLNFVECSVEDAVESQSGGLRHRRDGLSFRLAMKRDAGEWAPLKRVPVNCNAVGKHRRKIYALREDLRVRSHELWRDAVAQGDFNYFRKGMRNLLNRYSRLYVSFPRRLARKIKLLLLGEKG</sequence>
<reference evidence="2 3" key="1">
    <citation type="submission" date="2019-04" db="EMBL/GenBank/DDBJ databases">
        <authorList>
            <person name="Van Vliet M D."/>
        </authorList>
    </citation>
    <scope>NUCLEOTIDE SEQUENCE [LARGE SCALE GENOMIC DNA]</scope>
    <source>
        <strain evidence="2 3">F1</strain>
    </source>
</reference>
<gene>
    <name evidence="2" type="ORF">PDESU_00699</name>
</gene>
<evidence type="ECO:0000259" key="1">
    <source>
        <dbReference type="PROSITE" id="PS51379"/>
    </source>
</evidence>